<proteinExistence type="predicted"/>
<dbReference type="InterPro" id="IPR001810">
    <property type="entry name" value="F-box_dom"/>
</dbReference>
<sequence>MSSRLLPRSRSPAAAPPLEDDNLLFEILLRLPPEPSSLPRASVVSKCWHHLISDPGFSRCFRLHHRHKPPLLGFFEELCFKSTMDRPNRIPDGRFCLQVDNHFLLGCHHGLVLIFQLRPLKVLVWDPVTGELHQIAAPPGFDPMETPTNGAVLRATGDIQHFQVVLVCTETNNQQHTRAIARVYSSETGGWGDLISTLIPPKASPGSNRPPCIVFTEPPGVQVGHSLYWLLFESLAGILEFDLDRQSLSVIHVPVDIDNYHCTVMRAEGGGLGFIYLSGLSAQLWRRKTNCDGVASWVLGKTIELDKLFSMNSKDIGYPMVQGFAEDNNVVFLLTDMGLFTIQLESLQFKKFCEIDYLSRYYPLETVFAAGNSMPLHSGYNKAHISFVNWLSQCCSNLSV</sequence>
<accession>A0A3B6PGW0</accession>
<dbReference type="InterPro" id="IPR036047">
    <property type="entry name" value="F-box-like_dom_sf"/>
</dbReference>
<dbReference type="OrthoDB" id="636553at2759"/>
<dbReference type="EnsemblPlants" id="TraesCS6B02G098500.1">
    <property type="protein sequence ID" value="TraesCS6B02G098500.1.cds1"/>
    <property type="gene ID" value="TraesCS6B02G098500"/>
</dbReference>
<reference evidence="3" key="1">
    <citation type="submission" date="2018-08" db="EMBL/GenBank/DDBJ databases">
        <authorList>
            <person name="Rossello M."/>
        </authorList>
    </citation>
    <scope>NUCLEOTIDE SEQUENCE [LARGE SCALE GENOMIC DNA]</scope>
    <source>
        <strain evidence="3">cv. Chinese Spring</strain>
    </source>
</reference>
<dbReference type="Gramene" id="TraesPARA_EIv1.0_2018450.1">
    <property type="protein sequence ID" value="TraesPARA_EIv1.0_2018450.1.CDS1"/>
    <property type="gene ID" value="TraesPARA_EIv1.0_2018450"/>
</dbReference>
<evidence type="ECO:0000259" key="2">
    <source>
        <dbReference type="Pfam" id="PF23635"/>
    </source>
</evidence>
<dbReference type="Proteomes" id="UP000019116">
    <property type="component" value="Chromosome 6B"/>
</dbReference>
<dbReference type="AlphaFoldDB" id="A0A3B6PGW0"/>
<dbReference type="PANTHER" id="PTHR32133:SF385">
    <property type="entry name" value="F-BOX DOMAIN-CONTAINING PROTEIN"/>
    <property type="match status" value="1"/>
</dbReference>
<dbReference type="Gramene" id="TraesCS6B03G0232400.1">
    <property type="protein sequence ID" value="TraesCS6B03G0232400.1.CDS1"/>
    <property type="gene ID" value="TraesCS6B03G0232400"/>
</dbReference>
<evidence type="ECO:0000313" key="3">
    <source>
        <dbReference type="EnsemblPlants" id="TraesCS6B02G098500.1.cds1"/>
    </source>
</evidence>
<keyword evidence="4" id="KW-1185">Reference proteome</keyword>
<dbReference type="STRING" id="4565.A0A3B6PGW0"/>
<dbReference type="SUPFAM" id="SSF81383">
    <property type="entry name" value="F-box domain"/>
    <property type="match status" value="1"/>
</dbReference>
<dbReference type="InterPro" id="IPR056594">
    <property type="entry name" value="AT5G49610-like_b-prop"/>
</dbReference>
<dbReference type="Gramene" id="TraesCS6B02G098500.1">
    <property type="protein sequence ID" value="TraesCS6B02G098500.1.cds1"/>
    <property type="gene ID" value="TraesCS6B02G098500"/>
</dbReference>
<evidence type="ECO:0000259" key="1">
    <source>
        <dbReference type="Pfam" id="PF00646"/>
    </source>
</evidence>
<dbReference type="PANTHER" id="PTHR32133">
    <property type="entry name" value="OS07G0120400 PROTEIN"/>
    <property type="match status" value="1"/>
</dbReference>
<protein>
    <recommendedName>
        <fullName evidence="5">F-box domain-containing protein</fullName>
    </recommendedName>
</protein>
<reference evidence="3" key="2">
    <citation type="submission" date="2018-10" db="UniProtKB">
        <authorList>
            <consortium name="EnsemblPlants"/>
        </authorList>
    </citation>
    <scope>IDENTIFICATION</scope>
</reference>
<dbReference type="Pfam" id="PF23635">
    <property type="entry name" value="Beta-prop_AT5G49610-like"/>
    <property type="match status" value="1"/>
</dbReference>
<evidence type="ECO:0008006" key="5">
    <source>
        <dbReference type="Google" id="ProtNLM"/>
    </source>
</evidence>
<dbReference type="Pfam" id="PF00646">
    <property type="entry name" value="F-box"/>
    <property type="match status" value="1"/>
</dbReference>
<feature type="domain" description="F-box" evidence="1">
    <location>
        <begin position="21"/>
        <end position="57"/>
    </location>
</feature>
<evidence type="ECO:0000313" key="4">
    <source>
        <dbReference type="Proteomes" id="UP000019116"/>
    </source>
</evidence>
<feature type="domain" description="F-box protein AT5G49610-like beta-propeller" evidence="2">
    <location>
        <begin position="106"/>
        <end position="356"/>
    </location>
</feature>
<organism evidence="3">
    <name type="scientific">Triticum aestivum</name>
    <name type="common">Wheat</name>
    <dbReference type="NCBI Taxonomy" id="4565"/>
    <lineage>
        <taxon>Eukaryota</taxon>
        <taxon>Viridiplantae</taxon>
        <taxon>Streptophyta</taxon>
        <taxon>Embryophyta</taxon>
        <taxon>Tracheophyta</taxon>
        <taxon>Spermatophyta</taxon>
        <taxon>Magnoliopsida</taxon>
        <taxon>Liliopsida</taxon>
        <taxon>Poales</taxon>
        <taxon>Poaceae</taxon>
        <taxon>BOP clade</taxon>
        <taxon>Pooideae</taxon>
        <taxon>Triticodae</taxon>
        <taxon>Triticeae</taxon>
        <taxon>Triticinae</taxon>
        <taxon>Triticum</taxon>
    </lineage>
</organism>
<name>A0A3B6PGW0_WHEAT</name>